<dbReference type="RefSeq" id="WP_107532307.1">
    <property type="nucleotide sequence ID" value="NZ_PZEV01000001.1"/>
</dbReference>
<evidence type="ECO:0000256" key="10">
    <source>
        <dbReference type="ARBA" id="ARBA00032389"/>
    </source>
</evidence>
<dbReference type="InterPro" id="IPR044843">
    <property type="entry name" value="Trans_IPPS_bact-type"/>
</dbReference>
<dbReference type="EC" id="2.5.1.96" evidence="5"/>
<dbReference type="PANTHER" id="PTHR31480">
    <property type="entry name" value="BIFUNCTIONAL LYCOPENE CYCLASE/PHYTOENE SYNTHASE"/>
    <property type="match status" value="1"/>
</dbReference>
<evidence type="ECO:0000256" key="6">
    <source>
        <dbReference type="ARBA" id="ARBA00016163"/>
    </source>
</evidence>
<evidence type="ECO:0000256" key="1">
    <source>
        <dbReference type="ARBA" id="ARBA00000746"/>
    </source>
</evidence>
<dbReference type="InterPro" id="IPR019845">
    <property type="entry name" value="Squalene/phytoene_synthase_CS"/>
</dbReference>
<sequence length="287" mass="34190">MTTINESYKYCHQIMKKHSKSFSYAFDLLPESERRAVWAVYAVCRIIDDSIDEEQNPQKLQAIKEDIQLIESQQVDSTVQFKSNQRIMLAFYDTSQNYKMEYQSFYNLIESVFEDEHFEMFVKDEELMRYCYGVAGTVGEVLSPILTEQPSDETYEVARELGEALQLTNILRDVGEDFEKGRIYFSQEMLNQYEVNIEDVYQHQPTDNYIKLWEHYAQIAEKDYQFALDHLNVFKPEARLIIELAARIYKGIIDEVREHGYPLHRRVYVSRLDKLHIYRQVKAKYNK</sequence>
<gene>
    <name evidence="11" type="ORF">BU085_00295</name>
</gene>
<dbReference type="Pfam" id="PF00494">
    <property type="entry name" value="SQS_PSY"/>
    <property type="match status" value="1"/>
</dbReference>
<evidence type="ECO:0000256" key="3">
    <source>
        <dbReference type="ARBA" id="ARBA00004677"/>
    </source>
</evidence>
<dbReference type="Proteomes" id="UP000240717">
    <property type="component" value="Unassembled WGS sequence"/>
</dbReference>
<dbReference type="InterPro" id="IPR002060">
    <property type="entry name" value="Squ/phyt_synthse"/>
</dbReference>
<accession>A0A2T4Q3X3</accession>
<evidence type="ECO:0000256" key="4">
    <source>
        <dbReference type="ARBA" id="ARBA00009720"/>
    </source>
</evidence>
<dbReference type="InterPro" id="IPR033904">
    <property type="entry name" value="Trans_IPPS_HH"/>
</dbReference>
<dbReference type="CDD" id="cd00683">
    <property type="entry name" value="Trans_IPPS_HH"/>
    <property type="match status" value="1"/>
</dbReference>
<evidence type="ECO:0000256" key="5">
    <source>
        <dbReference type="ARBA" id="ARBA00012627"/>
    </source>
</evidence>
<dbReference type="EMBL" id="PZEV01000001">
    <property type="protein sequence ID" value="PTI52692.1"/>
    <property type="molecule type" value="Genomic_DNA"/>
</dbReference>
<evidence type="ECO:0000313" key="11">
    <source>
        <dbReference type="EMBL" id="PTI52692.1"/>
    </source>
</evidence>
<evidence type="ECO:0000256" key="2">
    <source>
        <dbReference type="ARBA" id="ARBA00002144"/>
    </source>
</evidence>
<dbReference type="SFLD" id="SFLDG01212">
    <property type="entry name" value="Phytoene_synthase_like"/>
    <property type="match status" value="1"/>
</dbReference>
<evidence type="ECO:0000256" key="7">
    <source>
        <dbReference type="ARBA" id="ARBA00022679"/>
    </source>
</evidence>
<proteinExistence type="inferred from homology"/>
<dbReference type="GO" id="GO:0051996">
    <property type="term" value="F:squalene synthase [NAD(P)H] activity"/>
    <property type="evidence" value="ECO:0007669"/>
    <property type="project" value="InterPro"/>
</dbReference>
<evidence type="ECO:0000256" key="9">
    <source>
        <dbReference type="ARBA" id="ARBA00031761"/>
    </source>
</evidence>
<dbReference type="GO" id="GO:0004311">
    <property type="term" value="F:geranylgeranyl diphosphate synthase activity"/>
    <property type="evidence" value="ECO:0007669"/>
    <property type="project" value="InterPro"/>
</dbReference>
<protein>
    <recommendedName>
        <fullName evidence="6">4,4'-diapophytoene synthase</fullName>
        <ecNumber evidence="5">2.5.1.96</ecNumber>
    </recommendedName>
    <alternativeName>
        <fullName evidence="9">C30 carotenoid synthase</fullName>
    </alternativeName>
    <alternativeName>
        <fullName evidence="10">Dehydrosqualene synthase</fullName>
    </alternativeName>
</protein>
<name>A0A2T4Q3X3_STAWA</name>
<evidence type="ECO:0000313" key="12">
    <source>
        <dbReference type="Proteomes" id="UP000240717"/>
    </source>
</evidence>
<comment type="caution">
    <text evidence="11">The sequence shown here is derived from an EMBL/GenBank/DDBJ whole genome shotgun (WGS) entry which is preliminary data.</text>
</comment>
<dbReference type="InterPro" id="IPR008949">
    <property type="entry name" value="Isoprenoid_synthase_dom_sf"/>
</dbReference>
<dbReference type="SFLD" id="SFLDG01018">
    <property type="entry name" value="Squalene/Phytoene_Synthase_Lik"/>
    <property type="match status" value="1"/>
</dbReference>
<dbReference type="SFLD" id="SFLDS00005">
    <property type="entry name" value="Isoprenoid_Synthase_Type_I"/>
    <property type="match status" value="1"/>
</dbReference>
<dbReference type="Gene3D" id="1.10.600.10">
    <property type="entry name" value="Farnesyl Diphosphate Synthase"/>
    <property type="match status" value="1"/>
</dbReference>
<reference evidence="11 12" key="1">
    <citation type="journal article" date="2016" name="Front. Microbiol.">
        <title>Comprehensive Phylogenetic Analysis of Bovine Non-aureus Staphylococci Species Based on Whole-Genome Sequencing.</title>
        <authorList>
            <person name="Naushad S."/>
            <person name="Barkema H.W."/>
            <person name="Luby C."/>
            <person name="Condas L.A."/>
            <person name="Nobrega D.B."/>
            <person name="Carson D.A."/>
            <person name="De Buck J."/>
        </authorList>
    </citation>
    <scope>NUCLEOTIDE SEQUENCE [LARGE SCALE GENOMIC DNA]</scope>
    <source>
        <strain evidence="11 12">SNUC 2993</strain>
    </source>
</reference>
<comment type="similarity">
    <text evidence="4">Belongs to the phytoene/squalene synthase family. CrtM subfamily.</text>
</comment>
<keyword evidence="7" id="KW-0808">Transferase</keyword>
<keyword evidence="8" id="KW-0125">Carotenoid biosynthesis</keyword>
<dbReference type="AlphaFoldDB" id="A0A2T4Q3X3"/>
<comment type="function">
    <text evidence="2">Involved in the biosynthesis of the yellow-orange carotenoid staphyloxanthin, which plays a role in the virulence via its protective function against oxidative stress. Catalyzes the head-to-head condensation of two molecules of farnesyl diphosphate (FPP) into the colorless C(30) carotenoid 4,4'-diapophytoene (dehydrosqualene).</text>
</comment>
<comment type="catalytic activity">
    <reaction evidence="1">
        <text>2 (2E,6E)-farnesyl diphosphate = 15-cis-4,4'-diapophytoene + 2 diphosphate</text>
        <dbReference type="Rhea" id="RHEA:31547"/>
        <dbReference type="ChEBI" id="CHEBI:33019"/>
        <dbReference type="ChEBI" id="CHEBI:62738"/>
        <dbReference type="ChEBI" id="CHEBI:175763"/>
        <dbReference type="EC" id="2.5.1.96"/>
    </reaction>
</comment>
<dbReference type="SUPFAM" id="SSF48576">
    <property type="entry name" value="Terpenoid synthases"/>
    <property type="match status" value="1"/>
</dbReference>
<organism evidence="11 12">
    <name type="scientific">Staphylococcus warneri</name>
    <dbReference type="NCBI Taxonomy" id="1292"/>
    <lineage>
        <taxon>Bacteria</taxon>
        <taxon>Bacillati</taxon>
        <taxon>Bacillota</taxon>
        <taxon>Bacilli</taxon>
        <taxon>Bacillales</taxon>
        <taxon>Staphylococcaceae</taxon>
        <taxon>Staphylococcus</taxon>
    </lineage>
</organism>
<dbReference type="STRING" id="1194526.A284_01655"/>
<evidence type="ECO:0000256" key="8">
    <source>
        <dbReference type="ARBA" id="ARBA00022746"/>
    </source>
</evidence>
<dbReference type="UniPathway" id="UPA00029">
    <property type="reaction ID" value="UER00556"/>
</dbReference>
<dbReference type="PROSITE" id="PS01044">
    <property type="entry name" value="SQUALEN_PHYTOEN_SYN_1"/>
    <property type="match status" value="1"/>
</dbReference>
<dbReference type="GO" id="GO:0016117">
    <property type="term" value="P:carotenoid biosynthetic process"/>
    <property type="evidence" value="ECO:0007669"/>
    <property type="project" value="UniProtKB-KW"/>
</dbReference>
<comment type="pathway">
    <text evidence="3">Carotenoid biosynthesis; staphyloxanthin biosynthesis; staphyloxanthin from farnesyl diphosphate: step 1/5.</text>
</comment>